<keyword evidence="2" id="KW-0677">Repeat</keyword>
<dbReference type="PANTHER" id="PTHR46647">
    <property type="entry name" value="RAB9 EFFECTOR PROTEIN WITH KELCH MOTIFS"/>
    <property type="match status" value="1"/>
</dbReference>
<organism evidence="5 6">
    <name type="scientific">Capsaspora owczarzaki (strain ATCC 30864)</name>
    <dbReference type="NCBI Taxonomy" id="595528"/>
    <lineage>
        <taxon>Eukaryota</taxon>
        <taxon>Filasterea</taxon>
        <taxon>Capsaspora</taxon>
    </lineage>
</organism>
<dbReference type="Gene3D" id="2.120.10.80">
    <property type="entry name" value="Kelch-type beta propeller"/>
    <property type="match status" value="2"/>
</dbReference>
<dbReference type="InterPro" id="IPR015915">
    <property type="entry name" value="Kelch-typ_b-propeller"/>
</dbReference>
<evidence type="ECO:0000256" key="1">
    <source>
        <dbReference type="ARBA" id="ARBA00022441"/>
    </source>
</evidence>
<dbReference type="EMBL" id="KE346364">
    <property type="protein sequence ID" value="KJE92702.1"/>
    <property type="molecule type" value="Genomic_DNA"/>
</dbReference>
<gene>
    <name evidence="5" type="ORF">CAOG_003617</name>
</gene>
<dbReference type="InterPro" id="IPR052124">
    <property type="entry name" value="Rab9_kelch_effector"/>
</dbReference>
<dbReference type="PhylomeDB" id="A0A0D2VQ55"/>
<reference evidence="6" key="1">
    <citation type="submission" date="2011-02" db="EMBL/GenBank/DDBJ databases">
        <title>The Genome Sequence of Capsaspora owczarzaki ATCC 30864.</title>
        <authorList>
            <person name="Russ C."/>
            <person name="Cuomo C."/>
            <person name="Burger G."/>
            <person name="Gray M.W."/>
            <person name="Holland P.W.H."/>
            <person name="King N."/>
            <person name="Lang F.B.F."/>
            <person name="Roger A.J."/>
            <person name="Ruiz-Trillo I."/>
            <person name="Young S.K."/>
            <person name="Zeng Q."/>
            <person name="Gargeya S."/>
            <person name="Alvarado L."/>
            <person name="Berlin A."/>
            <person name="Chapman S.B."/>
            <person name="Chen Z."/>
            <person name="Freedman E."/>
            <person name="Gellesch M."/>
            <person name="Goldberg J."/>
            <person name="Griggs A."/>
            <person name="Gujja S."/>
            <person name="Heilman E."/>
            <person name="Heiman D."/>
            <person name="Howarth C."/>
            <person name="Mehta T."/>
            <person name="Neiman D."/>
            <person name="Pearson M."/>
            <person name="Roberts A."/>
            <person name="Saif S."/>
            <person name="Shea T."/>
            <person name="Shenoy N."/>
            <person name="Sisk P."/>
            <person name="Stolte C."/>
            <person name="Sykes S."/>
            <person name="White J."/>
            <person name="Yandava C."/>
            <person name="Haas B."/>
            <person name="Nusbaum C."/>
            <person name="Birren B."/>
        </authorList>
    </citation>
    <scope>NUCLEOTIDE SEQUENCE</scope>
    <source>
        <strain evidence="6">ATCC 30864</strain>
    </source>
</reference>
<evidence type="ECO:0000313" key="5">
    <source>
        <dbReference type="EMBL" id="KJE92702.1"/>
    </source>
</evidence>
<dbReference type="SUPFAM" id="SSF117281">
    <property type="entry name" value="Kelch motif"/>
    <property type="match status" value="1"/>
</dbReference>
<keyword evidence="4" id="KW-0472">Membrane</keyword>
<evidence type="ECO:0000256" key="2">
    <source>
        <dbReference type="ARBA" id="ARBA00022737"/>
    </source>
</evidence>
<dbReference type="Proteomes" id="UP000008743">
    <property type="component" value="Unassembled WGS sequence"/>
</dbReference>
<accession>A0A0D2VQ55</accession>
<dbReference type="Pfam" id="PF24681">
    <property type="entry name" value="Kelch_KLHDC2_KLHL20_DRC7"/>
    <property type="match status" value="1"/>
</dbReference>
<evidence type="ECO:0000256" key="3">
    <source>
        <dbReference type="SAM" id="MobiDB-lite"/>
    </source>
</evidence>
<evidence type="ECO:0000256" key="4">
    <source>
        <dbReference type="SAM" id="Phobius"/>
    </source>
</evidence>
<keyword evidence="4" id="KW-1133">Transmembrane helix</keyword>
<dbReference type="InParanoid" id="A0A0D2VQ55"/>
<dbReference type="PANTHER" id="PTHR46647:SF1">
    <property type="entry name" value="RAB9 EFFECTOR PROTEIN WITH KELCH MOTIFS"/>
    <property type="match status" value="1"/>
</dbReference>
<feature type="region of interest" description="Disordered" evidence="3">
    <location>
        <begin position="397"/>
        <end position="417"/>
    </location>
</feature>
<proteinExistence type="predicted"/>
<feature type="transmembrane region" description="Helical" evidence="4">
    <location>
        <begin position="20"/>
        <end position="40"/>
    </location>
</feature>
<dbReference type="OrthoDB" id="10251809at2759"/>
<keyword evidence="4" id="KW-0812">Transmembrane</keyword>
<dbReference type="AlphaFoldDB" id="A0A0D2VQ55"/>
<evidence type="ECO:0008006" key="7">
    <source>
        <dbReference type="Google" id="ProtNLM"/>
    </source>
</evidence>
<dbReference type="STRING" id="595528.A0A0D2VQ55"/>
<keyword evidence="6" id="KW-1185">Reference proteome</keyword>
<name>A0A0D2VQ55_CAPO3</name>
<sequence>MRTQSHTGDTTRSPHLRACFATVHFCILTIVLFFGGGGWGRGEHWFRYGHSLTLLDGSLYLFGGTTNDVSNTASEDTYAEYFGDLHVAATTGPDAYAWKKIEQQGDLPKEREGHTTNAFAGQLYLFGGSADHETNLSFNTVHSFNPATNAWTLCKPAGSLPKPRLNHTATDFGVGKVLVFGGYCNREAINDFAVLDIPTMSWSVPSTSGPVPSPRCDHAAASIDSRVYIFGGTAGSDVWLNSLHCLDTATMAWTSINVANPPIARDFCTLIAFPEADGDALVLFAGTTGAQDGDEGDAVHFNDVHVFQSASSNWRLVAPEGKAPAERWGHSAVLVNSEMIVVGGTNDTCDLNDTIALTLPVHVESKVAQLKRTMQIPVGKPSQATPNATKPSEPIAATAAAAATTTTTTTTSTAEAAAPVTAAQSAASSVSPLPRTTPPQVSYAINTPVPAPAPVIIPTVIPSSAVGSDVTAPVDQLEQNMLSTLKQLFETLRAQTAHVDHRLLQLEEDNRALEATRTVQTEIFAQQQQEVEQLIQEHKRDNEAWLAALTSENDVQRAALNAEWADLRNQQAQLVKDREMFTEKSKKMEAIMQQFSSLGQ</sequence>
<evidence type="ECO:0000313" key="6">
    <source>
        <dbReference type="Proteomes" id="UP000008743"/>
    </source>
</evidence>
<keyword evidence="1" id="KW-0880">Kelch repeat</keyword>
<protein>
    <recommendedName>
        <fullName evidence="7">Kelch repeat-containing protein</fullName>
    </recommendedName>
</protein>